<feature type="transmembrane region" description="Helical" evidence="6">
    <location>
        <begin position="344"/>
        <end position="361"/>
    </location>
</feature>
<sequence length="474" mass="52679">MLLLIISAIQAVLQVMIIVFFGFCLTKLGYFSNDKQKWLSKLNMVFFTPCLLFSNIASTISMEKLLAFWPIPCFYIVFAGLSYTLSQLTSRAVGLNRSYRRFVTACVMFSNTNSLPIAIISSLAVSEAGKILFWDADDTKDSVAARGISYTLFFAIFGNLLRWSYGYSLLRNDEIYEEEISESDSDTLDGDRLAVPTGTYGATTTHDIERQPQQEQQRQGMPDRQSSSLTLAAQPLDFDTLKKPQVITTDGDETTNLLSSFPTLPTTTTPTTSEQTKKPSFLTMSDDNMLICIARRIHRFMSPPLYAAFLGLFVGLTPLKHLMYDHDSFLYPCFTKAIQVCGHAAVPLILTCLGAQLTMIAQSQQPAQPAMKAPVFTAIFVRMILMPFVAIPIAIGFVVYGSSWSLLATDPVFITMMIVLGCTPTAINLVQITQVNGLFEEEMLRMLFWSYGVVCVPVCTILVFVALSIVDKLV</sequence>
<evidence type="ECO:0000256" key="4">
    <source>
        <dbReference type="ARBA" id="ARBA00023136"/>
    </source>
</evidence>
<dbReference type="PANTHER" id="PTHR31794:SF2">
    <property type="entry name" value="AUXIN EFFLUX TRANSPORTER FAMILY PROTEIN (EUROFUNG)"/>
    <property type="match status" value="1"/>
</dbReference>
<proteinExistence type="predicted"/>
<feature type="transmembrane region" description="Helical" evidence="6">
    <location>
        <begin position="143"/>
        <end position="161"/>
    </location>
</feature>
<feature type="compositionally biased region" description="Low complexity" evidence="5">
    <location>
        <begin position="254"/>
        <end position="273"/>
    </location>
</feature>
<name>A0A8H7RUA1_9FUNG</name>
<keyword evidence="8" id="KW-1185">Reference proteome</keyword>
<evidence type="ECO:0000256" key="6">
    <source>
        <dbReference type="SAM" id="Phobius"/>
    </source>
</evidence>
<dbReference type="Pfam" id="PF03547">
    <property type="entry name" value="Mem_trans"/>
    <property type="match status" value="1"/>
</dbReference>
<organism evidence="7 8">
    <name type="scientific">Circinella minor</name>
    <dbReference type="NCBI Taxonomy" id="1195481"/>
    <lineage>
        <taxon>Eukaryota</taxon>
        <taxon>Fungi</taxon>
        <taxon>Fungi incertae sedis</taxon>
        <taxon>Mucoromycota</taxon>
        <taxon>Mucoromycotina</taxon>
        <taxon>Mucoromycetes</taxon>
        <taxon>Mucorales</taxon>
        <taxon>Lichtheimiaceae</taxon>
        <taxon>Circinella</taxon>
    </lineage>
</organism>
<evidence type="ECO:0000313" key="7">
    <source>
        <dbReference type="EMBL" id="KAG2216795.1"/>
    </source>
</evidence>
<dbReference type="InterPro" id="IPR004776">
    <property type="entry name" value="Mem_transp_PIN-like"/>
</dbReference>
<dbReference type="OrthoDB" id="191139at2759"/>
<evidence type="ECO:0000256" key="3">
    <source>
        <dbReference type="ARBA" id="ARBA00022989"/>
    </source>
</evidence>
<keyword evidence="2 6" id="KW-0812">Transmembrane</keyword>
<evidence type="ECO:0008006" key="9">
    <source>
        <dbReference type="Google" id="ProtNLM"/>
    </source>
</evidence>
<dbReference type="GO" id="GO:0005783">
    <property type="term" value="C:endoplasmic reticulum"/>
    <property type="evidence" value="ECO:0007669"/>
    <property type="project" value="TreeGrafter"/>
</dbReference>
<keyword evidence="4 6" id="KW-0472">Membrane</keyword>
<protein>
    <recommendedName>
        <fullName evidence="9">Auxin efflux carrier</fullName>
    </recommendedName>
</protein>
<evidence type="ECO:0000256" key="5">
    <source>
        <dbReference type="SAM" id="MobiDB-lite"/>
    </source>
</evidence>
<reference evidence="7 8" key="1">
    <citation type="submission" date="2020-12" db="EMBL/GenBank/DDBJ databases">
        <title>Metabolic potential, ecology and presence of endohyphal bacteria is reflected in genomic diversity of Mucoromycotina.</title>
        <authorList>
            <person name="Muszewska A."/>
            <person name="Okrasinska A."/>
            <person name="Steczkiewicz K."/>
            <person name="Drgas O."/>
            <person name="Orlowska M."/>
            <person name="Perlinska-Lenart U."/>
            <person name="Aleksandrzak-Piekarczyk T."/>
            <person name="Szatraj K."/>
            <person name="Zielenkiewicz U."/>
            <person name="Pilsyk S."/>
            <person name="Malc E."/>
            <person name="Mieczkowski P."/>
            <person name="Kruszewska J.S."/>
            <person name="Biernat P."/>
            <person name="Pawlowska J."/>
        </authorList>
    </citation>
    <scope>NUCLEOTIDE SEQUENCE [LARGE SCALE GENOMIC DNA]</scope>
    <source>
        <strain evidence="7 8">CBS 142.35</strain>
    </source>
</reference>
<feature type="transmembrane region" description="Helical" evidence="6">
    <location>
        <begin position="67"/>
        <end position="90"/>
    </location>
</feature>
<dbReference type="AlphaFoldDB" id="A0A8H7RUA1"/>
<feature type="region of interest" description="Disordered" evidence="5">
    <location>
        <begin position="251"/>
        <end position="279"/>
    </location>
</feature>
<comment type="caution">
    <text evidence="7">The sequence shown here is derived from an EMBL/GenBank/DDBJ whole genome shotgun (WGS) entry which is preliminary data.</text>
</comment>
<feature type="transmembrane region" description="Helical" evidence="6">
    <location>
        <begin position="412"/>
        <end position="435"/>
    </location>
</feature>
<gene>
    <name evidence="7" type="ORF">INT45_013609</name>
</gene>
<dbReference type="GO" id="GO:0016020">
    <property type="term" value="C:membrane"/>
    <property type="evidence" value="ECO:0007669"/>
    <property type="project" value="UniProtKB-SubCell"/>
</dbReference>
<evidence type="ECO:0000313" key="8">
    <source>
        <dbReference type="Proteomes" id="UP000646827"/>
    </source>
</evidence>
<feature type="transmembrane region" description="Helical" evidence="6">
    <location>
        <begin position="305"/>
        <end position="324"/>
    </location>
</feature>
<feature type="transmembrane region" description="Helical" evidence="6">
    <location>
        <begin position="102"/>
        <end position="123"/>
    </location>
</feature>
<dbReference type="PANTHER" id="PTHR31794">
    <property type="entry name" value="AUXIN EFFLUX TRANSPORTER FAMILY PROTEIN (EUROFUNG)"/>
    <property type="match status" value="1"/>
</dbReference>
<comment type="subcellular location">
    <subcellularLocation>
        <location evidence="1">Membrane</location>
        <topology evidence="1">Multi-pass membrane protein</topology>
    </subcellularLocation>
</comment>
<keyword evidence="3 6" id="KW-1133">Transmembrane helix</keyword>
<dbReference type="EMBL" id="JAEPRB010000359">
    <property type="protein sequence ID" value="KAG2216795.1"/>
    <property type="molecule type" value="Genomic_DNA"/>
</dbReference>
<evidence type="ECO:0000256" key="2">
    <source>
        <dbReference type="ARBA" id="ARBA00022692"/>
    </source>
</evidence>
<accession>A0A8H7RUA1</accession>
<feature type="region of interest" description="Disordered" evidence="5">
    <location>
        <begin position="180"/>
        <end position="227"/>
    </location>
</feature>
<feature type="transmembrane region" description="Helical" evidence="6">
    <location>
        <begin position="6"/>
        <end position="30"/>
    </location>
</feature>
<feature type="transmembrane region" description="Helical" evidence="6">
    <location>
        <begin position="373"/>
        <end position="400"/>
    </location>
</feature>
<dbReference type="Proteomes" id="UP000646827">
    <property type="component" value="Unassembled WGS sequence"/>
</dbReference>
<feature type="transmembrane region" description="Helical" evidence="6">
    <location>
        <begin position="42"/>
        <end position="61"/>
    </location>
</feature>
<evidence type="ECO:0000256" key="1">
    <source>
        <dbReference type="ARBA" id="ARBA00004141"/>
    </source>
</evidence>
<dbReference type="GO" id="GO:0055085">
    <property type="term" value="P:transmembrane transport"/>
    <property type="evidence" value="ECO:0007669"/>
    <property type="project" value="InterPro"/>
</dbReference>
<feature type="transmembrane region" description="Helical" evidence="6">
    <location>
        <begin position="447"/>
        <end position="470"/>
    </location>
</feature>